<protein>
    <submittedName>
        <fullName evidence="1">Uncharacterized protein</fullName>
    </submittedName>
</protein>
<evidence type="ECO:0000313" key="2">
    <source>
        <dbReference type="Proteomes" id="UP001148629"/>
    </source>
</evidence>
<reference evidence="1" key="1">
    <citation type="submission" date="2022-08" db="EMBL/GenBank/DDBJ databases">
        <title>Genome Sequence of Fusarium decemcellulare.</title>
        <authorList>
            <person name="Buettner E."/>
        </authorList>
    </citation>
    <scope>NUCLEOTIDE SEQUENCE</scope>
    <source>
        <strain evidence="1">Babe19</strain>
    </source>
</reference>
<proteinExistence type="predicted"/>
<name>A0ACC1RJU3_9HYPO</name>
<gene>
    <name evidence="1" type="ORF">NM208_g14363</name>
</gene>
<dbReference type="EMBL" id="JANRMS010003315">
    <property type="protein sequence ID" value="KAJ3518838.1"/>
    <property type="molecule type" value="Genomic_DNA"/>
</dbReference>
<dbReference type="Proteomes" id="UP001148629">
    <property type="component" value="Unassembled WGS sequence"/>
</dbReference>
<keyword evidence="2" id="KW-1185">Reference proteome</keyword>
<accession>A0ACC1RJU3</accession>
<sequence length="502" mass="54565">MSTTSSSMHFRVLLHRFRGPGSSFSSYSGMRRAVPCYSISKSPAAAFSTSSIARHVSEPSGVLHPTLKPAPLNVVAARGTTVTFSNGKTIEDTTCGAAVACIGYSNERVQAAMMKQMDNFAYSNSMFYGHPIGEELAEELLRGTNREMSKVYLMCSGAEAMEAAMKMARQYYMELNPKQPQRTKFIAREGSYHGSTLGSLSMSGHVARRKLFQGMLFDNIHRVSAANEYRGRTDGQTTEDYVQQLADELDQKFQEVGPDTVCAFVAEPVVGATLGTIPAPAGYFKAMRKVCDKYGALLILDEVMSGMGRCGSLHEWEQEGVVPDIQTIAKGLAGGFAPMAGMFINHRVSDALTAGTGVFSHAHTYQGHPVGCAAALEVQRIVREDNLVQNVRDNGEYLGKLLREQLADHPYVGDVRGRGFFWSLEFVSDKKTKEPFPPSAGIAKKVHLAALNDVGISLYPGMGTKDGVTGDHVWIGPAYTCTKQDIERIVSKVKESVILALG</sequence>
<comment type="caution">
    <text evidence="1">The sequence shown here is derived from an EMBL/GenBank/DDBJ whole genome shotgun (WGS) entry which is preliminary data.</text>
</comment>
<evidence type="ECO:0000313" key="1">
    <source>
        <dbReference type="EMBL" id="KAJ3518838.1"/>
    </source>
</evidence>
<organism evidence="1 2">
    <name type="scientific">Fusarium decemcellulare</name>
    <dbReference type="NCBI Taxonomy" id="57161"/>
    <lineage>
        <taxon>Eukaryota</taxon>
        <taxon>Fungi</taxon>
        <taxon>Dikarya</taxon>
        <taxon>Ascomycota</taxon>
        <taxon>Pezizomycotina</taxon>
        <taxon>Sordariomycetes</taxon>
        <taxon>Hypocreomycetidae</taxon>
        <taxon>Hypocreales</taxon>
        <taxon>Nectriaceae</taxon>
        <taxon>Fusarium</taxon>
        <taxon>Fusarium decemcellulare species complex</taxon>
    </lineage>
</organism>